<comment type="caution">
    <text evidence="2">The sequence shown here is derived from an EMBL/GenBank/DDBJ whole genome shotgun (WGS) entry which is preliminary data.</text>
</comment>
<sequence length="149" mass="15414">MKFFASLVAVGLFAGLSLAQDSVQTAHVTLRSEGDDHSYPLTVPADGKPVLTYSTLPIVVIDAPDFNVLQACVIETPGPKNLSSTIASDGVTQQVVIDPPQAVTSISCQGTCVATYDSCFAPDGSYVGACCNGLCVASKCKPWNIGSQA</sequence>
<evidence type="ECO:0000313" key="2">
    <source>
        <dbReference type="EMBL" id="KAK4060828.1"/>
    </source>
</evidence>
<dbReference type="EMBL" id="JAWRVG010000077">
    <property type="protein sequence ID" value="KAK4060828.1"/>
    <property type="molecule type" value="Genomic_DNA"/>
</dbReference>
<feature type="chain" id="PRO_5042071711" description="SSCRP protein" evidence="1">
    <location>
        <begin position="20"/>
        <end position="149"/>
    </location>
</feature>
<protein>
    <recommendedName>
        <fullName evidence="4">SSCRP protein</fullName>
    </recommendedName>
</protein>
<dbReference type="GeneID" id="87914591"/>
<evidence type="ECO:0000313" key="3">
    <source>
        <dbReference type="Proteomes" id="UP001273209"/>
    </source>
</evidence>
<accession>A0AAE1I705</accession>
<name>A0AAE1I705_9HYPO</name>
<keyword evidence="1" id="KW-0732">Signal</keyword>
<dbReference type="Proteomes" id="UP001273209">
    <property type="component" value="Unassembled WGS sequence"/>
</dbReference>
<proteinExistence type="predicted"/>
<reference evidence="2" key="1">
    <citation type="submission" date="2023-11" db="EMBL/GenBank/DDBJ databases">
        <title>The genome sequences of three competitors of mushroom-forming fungi.</title>
        <authorList>
            <person name="Beijen E."/>
            <person name="Ohm R.A."/>
        </authorList>
    </citation>
    <scope>NUCLEOTIDE SEQUENCE</scope>
    <source>
        <strain evidence="2">CBS 100526</strain>
    </source>
</reference>
<dbReference type="AlphaFoldDB" id="A0AAE1I705"/>
<evidence type="ECO:0000256" key="1">
    <source>
        <dbReference type="SAM" id="SignalP"/>
    </source>
</evidence>
<feature type="signal peptide" evidence="1">
    <location>
        <begin position="1"/>
        <end position="19"/>
    </location>
</feature>
<evidence type="ECO:0008006" key="4">
    <source>
        <dbReference type="Google" id="ProtNLM"/>
    </source>
</evidence>
<dbReference type="RefSeq" id="XP_062750475.1">
    <property type="nucleotide sequence ID" value="XM_062894688.1"/>
</dbReference>
<gene>
    <name evidence="2" type="ORF">Triagg1_10598</name>
</gene>
<keyword evidence="3" id="KW-1185">Reference proteome</keyword>
<organism evidence="2 3">
    <name type="scientific">Trichoderma aggressivum f. europaeum</name>
    <dbReference type="NCBI Taxonomy" id="173218"/>
    <lineage>
        <taxon>Eukaryota</taxon>
        <taxon>Fungi</taxon>
        <taxon>Dikarya</taxon>
        <taxon>Ascomycota</taxon>
        <taxon>Pezizomycotina</taxon>
        <taxon>Sordariomycetes</taxon>
        <taxon>Hypocreomycetidae</taxon>
        <taxon>Hypocreales</taxon>
        <taxon>Hypocreaceae</taxon>
        <taxon>Trichoderma</taxon>
    </lineage>
</organism>